<name>A0A914EJS0_9BILA</name>
<organism evidence="8 9">
    <name type="scientific">Acrobeloides nanus</name>
    <dbReference type="NCBI Taxonomy" id="290746"/>
    <lineage>
        <taxon>Eukaryota</taxon>
        <taxon>Metazoa</taxon>
        <taxon>Ecdysozoa</taxon>
        <taxon>Nematoda</taxon>
        <taxon>Chromadorea</taxon>
        <taxon>Rhabditida</taxon>
        <taxon>Tylenchina</taxon>
        <taxon>Cephalobomorpha</taxon>
        <taxon>Cephaloboidea</taxon>
        <taxon>Cephalobidae</taxon>
        <taxon>Acrobeloides</taxon>
    </lineage>
</organism>
<dbReference type="InterPro" id="IPR036390">
    <property type="entry name" value="WH_DNA-bd_sf"/>
</dbReference>
<dbReference type="InterPro" id="IPR049589">
    <property type="entry name" value="NXP1_M-like"/>
</dbReference>
<accession>A0A914EJS0</accession>
<protein>
    <submittedName>
        <fullName evidence="9">Uncharacterized protein</fullName>
    </submittedName>
</protein>
<feature type="domain" description="Rad21/Rec8-like protein N-terminal" evidence="7">
    <location>
        <begin position="1"/>
        <end position="102"/>
    </location>
</feature>
<dbReference type="Gene3D" id="1.10.10.580">
    <property type="entry name" value="Structural maintenance of chromosome 1. Chain E"/>
    <property type="match status" value="1"/>
</dbReference>
<dbReference type="InterPro" id="IPR039781">
    <property type="entry name" value="Rad21/Rec8-like"/>
</dbReference>
<comment type="similarity">
    <text evidence="3">Belongs to the rad21 family.</text>
</comment>
<evidence type="ECO:0000256" key="1">
    <source>
        <dbReference type="ARBA" id="ARBA00004123"/>
    </source>
</evidence>
<evidence type="ECO:0000256" key="4">
    <source>
        <dbReference type="ARBA" id="ARBA00022454"/>
    </source>
</evidence>
<evidence type="ECO:0000256" key="3">
    <source>
        <dbReference type="ARBA" id="ARBA00009870"/>
    </source>
</evidence>
<dbReference type="SUPFAM" id="SSF46785">
    <property type="entry name" value="Winged helix' DNA-binding domain"/>
    <property type="match status" value="1"/>
</dbReference>
<dbReference type="GO" id="GO:0008278">
    <property type="term" value="C:cohesin complex"/>
    <property type="evidence" value="ECO:0007669"/>
    <property type="project" value="InterPro"/>
</dbReference>
<reference evidence="9" key="1">
    <citation type="submission" date="2022-11" db="UniProtKB">
        <authorList>
            <consortium name="WormBaseParasite"/>
        </authorList>
    </citation>
    <scope>IDENTIFICATION</scope>
</reference>
<dbReference type="Pfam" id="PF04824">
    <property type="entry name" value="Rad21_Rec8"/>
    <property type="match status" value="1"/>
</dbReference>
<dbReference type="GO" id="GO:0003682">
    <property type="term" value="F:chromatin binding"/>
    <property type="evidence" value="ECO:0007669"/>
    <property type="project" value="TreeGrafter"/>
</dbReference>
<keyword evidence="5" id="KW-0539">Nucleus</keyword>
<dbReference type="GO" id="GO:0005634">
    <property type="term" value="C:nucleus"/>
    <property type="evidence" value="ECO:0007669"/>
    <property type="project" value="UniProtKB-SubCell"/>
</dbReference>
<sequence length="618" mass="69958">MFYAQFILAKKGPLAKIWLAAHWESKLSKAQIQETDLSNAAHEIAKPKVKIALRTCGYLLLGLMRIYRKKGYFLYNDCKEAVLRIKTNLNPDKINWEKDEEHVAEAIGPDGVMPDFDVTVVNVDISELNHPNFEQIPIDQITLNENDFIEPEMPQLGLDDFGEVAAGLVAVEEPFNRSVVEGARDASRANDLSILNHPDVDLMEEGVSNSSKAMDMGQFEFGTDLELDKMFNQPPLESTRISDEIGNELPVATQDSFALEPIDENQELVIAKKAPARHKRKRKLIVDELNSISNEEMMTNIRNYSDITHDQVDLAPPTKNLMKIRQIGTTEKIFSMPATEFLHESIFRIYSSHISVYKAMPPEKRPMHGPDQEDVDMISSIGDGSRVSEFSNMRMSAPSFGFEPEDDEFQLELPPLDLREDDYANPAIENLPDYQPLSPEPMPLSDKDNLLQDISNRILDSQPLDSDVLDNISVADLISQSPARFNENFNPNRNREEQADAMLEPATPGTYAKKRKAGMEFADDESEFDPNELRFTRQTQTVFDNITLRLKNSEATSLFSIISKKSTQKTAAQRLYSILVLAKHNAIHVEQTIPYADVKITKGADYQKCLTRVDEFRK</sequence>
<evidence type="ECO:0000313" key="9">
    <source>
        <dbReference type="WBParaSite" id="ACRNAN_scaffold8849.g14399.t1"/>
    </source>
</evidence>
<dbReference type="GO" id="GO:0007062">
    <property type="term" value="P:sister chromatid cohesion"/>
    <property type="evidence" value="ECO:0007669"/>
    <property type="project" value="InterPro"/>
</dbReference>
<dbReference type="Proteomes" id="UP000887540">
    <property type="component" value="Unplaced"/>
</dbReference>
<evidence type="ECO:0000259" key="7">
    <source>
        <dbReference type="Pfam" id="PF04825"/>
    </source>
</evidence>
<dbReference type="InterPro" id="IPR006910">
    <property type="entry name" value="Rad21_Rec8_N"/>
</dbReference>
<dbReference type="PANTHER" id="PTHR12585:SF69">
    <property type="entry name" value="FI11703P"/>
    <property type="match status" value="1"/>
</dbReference>
<dbReference type="InterPro" id="IPR006909">
    <property type="entry name" value="Rad21/Rec8_C_eu"/>
</dbReference>
<comment type="subcellular location">
    <subcellularLocation>
        <location evidence="2">Chromosome</location>
    </subcellularLocation>
    <subcellularLocation>
        <location evidence="1">Nucleus</location>
    </subcellularLocation>
</comment>
<dbReference type="CDD" id="cd21792">
    <property type="entry name" value="Rad21_Rec8_M_NXP1-like"/>
    <property type="match status" value="1"/>
</dbReference>
<dbReference type="Pfam" id="PF04825">
    <property type="entry name" value="Rad21_Rec8_N"/>
    <property type="match status" value="1"/>
</dbReference>
<evidence type="ECO:0000313" key="8">
    <source>
        <dbReference type="Proteomes" id="UP000887540"/>
    </source>
</evidence>
<dbReference type="PANTHER" id="PTHR12585">
    <property type="entry name" value="SCC1 / RAD21 FAMILY MEMBER"/>
    <property type="match status" value="1"/>
</dbReference>
<proteinExistence type="inferred from homology"/>
<dbReference type="GO" id="GO:1990414">
    <property type="term" value="P:replication-born double-strand break repair via sister chromatid exchange"/>
    <property type="evidence" value="ECO:0007669"/>
    <property type="project" value="TreeGrafter"/>
</dbReference>
<evidence type="ECO:0000259" key="6">
    <source>
        <dbReference type="Pfam" id="PF04824"/>
    </source>
</evidence>
<evidence type="ECO:0000256" key="2">
    <source>
        <dbReference type="ARBA" id="ARBA00004286"/>
    </source>
</evidence>
<feature type="domain" description="Rad21/Rec8-like protein C-terminal eukaryotic" evidence="6">
    <location>
        <begin position="559"/>
        <end position="604"/>
    </location>
</feature>
<dbReference type="AlphaFoldDB" id="A0A914EJS0"/>
<keyword evidence="4" id="KW-0158">Chromosome</keyword>
<dbReference type="WBParaSite" id="ACRNAN_scaffold8849.g14399.t1">
    <property type="protein sequence ID" value="ACRNAN_scaffold8849.g14399.t1"/>
    <property type="gene ID" value="ACRNAN_scaffold8849.g14399"/>
</dbReference>
<keyword evidence="8" id="KW-1185">Reference proteome</keyword>
<dbReference type="InterPro" id="IPR023093">
    <property type="entry name" value="ScpA-like_C"/>
</dbReference>
<evidence type="ECO:0000256" key="5">
    <source>
        <dbReference type="ARBA" id="ARBA00023242"/>
    </source>
</evidence>